<dbReference type="OrthoDB" id="9784571at2"/>
<organism evidence="2 3">
    <name type="scientific">Oryzomonas rubra</name>
    <dbReference type="NCBI Taxonomy" id="2509454"/>
    <lineage>
        <taxon>Bacteria</taxon>
        <taxon>Pseudomonadati</taxon>
        <taxon>Thermodesulfobacteriota</taxon>
        <taxon>Desulfuromonadia</taxon>
        <taxon>Geobacterales</taxon>
        <taxon>Geobacteraceae</taxon>
        <taxon>Oryzomonas</taxon>
    </lineage>
</organism>
<gene>
    <name evidence="2" type="ORF">ET418_16160</name>
</gene>
<accession>A0A5A9X6I4</accession>
<proteinExistence type="predicted"/>
<dbReference type="PROSITE" id="PS51379">
    <property type="entry name" value="4FE4S_FER_2"/>
    <property type="match status" value="1"/>
</dbReference>
<dbReference type="RefSeq" id="WP_149309357.1">
    <property type="nucleotide sequence ID" value="NZ_SRSD01000011.1"/>
</dbReference>
<dbReference type="PANTHER" id="PTHR42827">
    <property type="entry name" value="IRON-SULFUR CLUSTER-BINDING PROTEIN-RELATED"/>
    <property type="match status" value="1"/>
</dbReference>
<dbReference type="Proteomes" id="UP000324298">
    <property type="component" value="Unassembled WGS sequence"/>
</dbReference>
<evidence type="ECO:0000259" key="1">
    <source>
        <dbReference type="PROSITE" id="PS51379"/>
    </source>
</evidence>
<dbReference type="EMBL" id="SRSD01000011">
    <property type="protein sequence ID" value="KAA0888273.1"/>
    <property type="molecule type" value="Genomic_DNA"/>
</dbReference>
<evidence type="ECO:0000313" key="3">
    <source>
        <dbReference type="Proteomes" id="UP000324298"/>
    </source>
</evidence>
<sequence length="279" mass="30797">MEERIRTMICRFVGESPAGRFPESDEPYFDEPLVGYAAADDPLFDDYKRIIGAFHRTPHEVMEIGFGTGVRAATVISWILPITQPTRDSNRRETVYPSPAWARTRNFGEQLNAALRRHVTEWLAEQGHRAVAPQLEATWREYPETPVGRASTWSERHAAYAAGLGTFSLNDALITPRGIAHRCGSVITDLPLTPSPRPYPDHYHNCLYYREKSCGACIGRCPAGAISYQGHDKDACSRYVYGTAVAAVAEKYGVTQTGCGLCQTKVPCEGQIPAGTTDA</sequence>
<protein>
    <submittedName>
        <fullName evidence="2">Epoxyqueuosine reductase</fullName>
    </submittedName>
</protein>
<evidence type="ECO:0000313" key="2">
    <source>
        <dbReference type="EMBL" id="KAA0888273.1"/>
    </source>
</evidence>
<keyword evidence="3" id="KW-1185">Reference proteome</keyword>
<reference evidence="2 3" key="1">
    <citation type="submission" date="2019-04" db="EMBL/GenBank/DDBJ databases">
        <title>Geobacter ruber sp. nov., ferric-reducing bacteria isolated from paddy soil.</title>
        <authorList>
            <person name="Xu Z."/>
            <person name="Masuda Y."/>
            <person name="Itoh H."/>
            <person name="Senoo K."/>
        </authorList>
    </citation>
    <scope>NUCLEOTIDE SEQUENCE [LARGE SCALE GENOMIC DNA]</scope>
    <source>
        <strain evidence="2 3">Red88</strain>
    </source>
</reference>
<feature type="domain" description="4Fe-4S ferredoxin-type" evidence="1">
    <location>
        <begin position="196"/>
        <end position="231"/>
    </location>
</feature>
<dbReference type="InterPro" id="IPR017896">
    <property type="entry name" value="4Fe4S_Fe-S-bd"/>
</dbReference>
<comment type="caution">
    <text evidence="2">The sequence shown here is derived from an EMBL/GenBank/DDBJ whole genome shotgun (WGS) entry which is preliminary data.</text>
</comment>
<dbReference type="PANTHER" id="PTHR42827:SF1">
    <property type="entry name" value="IRON-SULFUR CLUSTER-BINDING PROTEIN"/>
    <property type="match status" value="1"/>
</dbReference>
<dbReference type="AlphaFoldDB" id="A0A5A9X6I4"/>
<name>A0A5A9X6I4_9BACT</name>